<dbReference type="RefSeq" id="WP_133429369.1">
    <property type="nucleotide sequence ID" value="NZ_BMCC01000001.1"/>
</dbReference>
<evidence type="ECO:0000256" key="3">
    <source>
        <dbReference type="ARBA" id="ARBA00023136"/>
    </source>
</evidence>
<dbReference type="PIRSF" id="PIRSF003101">
    <property type="entry name" value="FtsA"/>
    <property type="match status" value="1"/>
</dbReference>
<evidence type="ECO:0000313" key="9">
    <source>
        <dbReference type="Proteomes" id="UP000295328"/>
    </source>
</evidence>
<comment type="subunit">
    <text evidence="5">Self-interacts. Interacts with FtsZ.</text>
</comment>
<feature type="domain" description="SHS2" evidence="7">
    <location>
        <begin position="6"/>
        <end position="194"/>
    </location>
</feature>
<keyword evidence="4 5" id="KW-0131">Cell cycle</keyword>
<comment type="subcellular location">
    <subcellularLocation>
        <location evidence="5">Cell membrane</location>
        <topology evidence="5">Peripheral membrane protein</topology>
        <orientation evidence="5">Cytoplasmic side</orientation>
    </subcellularLocation>
    <text evidence="5">Localizes to the Z ring in an FtsZ-dependent manner. Targeted to the membrane through a conserved C-terminal amphipathic helix.</text>
</comment>
<accession>A0A4R6BPG7</accession>
<dbReference type="Gene3D" id="3.30.1490.110">
    <property type="match status" value="1"/>
</dbReference>
<dbReference type="InterPro" id="IPR003494">
    <property type="entry name" value="SHS2_FtsA"/>
</dbReference>
<gene>
    <name evidence="5 8" type="primary">ftsA</name>
    <name evidence="8" type="ORF">ERX37_04110</name>
</gene>
<name>A0A4R6BPG7_9STAP</name>
<dbReference type="SUPFAM" id="SSF53067">
    <property type="entry name" value="Actin-like ATPase domain"/>
    <property type="match status" value="2"/>
</dbReference>
<protein>
    <recommendedName>
        <fullName evidence="5 6">Cell division protein FtsA</fullName>
    </recommendedName>
</protein>
<dbReference type="PANTHER" id="PTHR32432:SF4">
    <property type="entry name" value="CELL DIVISION PROTEIN FTSA"/>
    <property type="match status" value="1"/>
</dbReference>
<dbReference type="HAMAP" id="MF_02033">
    <property type="entry name" value="FtsA"/>
    <property type="match status" value="1"/>
</dbReference>
<dbReference type="NCBIfam" id="TIGR01174">
    <property type="entry name" value="ftsA"/>
    <property type="match status" value="1"/>
</dbReference>
<comment type="function">
    <text evidence="5 6">Cell division protein that is involved in the assembly of the Z ring. May serve as a membrane anchor for the Z ring.</text>
</comment>
<dbReference type="SMART" id="SM00842">
    <property type="entry name" value="FtsA"/>
    <property type="match status" value="1"/>
</dbReference>
<dbReference type="InterPro" id="IPR020823">
    <property type="entry name" value="Cell_div_FtsA"/>
</dbReference>
<keyword evidence="2 5" id="KW-0132">Cell division</keyword>
<evidence type="ECO:0000256" key="6">
    <source>
        <dbReference type="PIRNR" id="PIRNR003101"/>
    </source>
</evidence>
<proteinExistence type="inferred from homology"/>
<evidence type="ECO:0000256" key="1">
    <source>
        <dbReference type="ARBA" id="ARBA00022475"/>
    </source>
</evidence>
<evidence type="ECO:0000256" key="5">
    <source>
        <dbReference type="HAMAP-Rule" id="MF_02033"/>
    </source>
</evidence>
<reference evidence="8 9" key="1">
    <citation type="submission" date="2019-01" db="EMBL/GenBank/DDBJ databases">
        <title>Draft genome sequences of the type strains of six Macrococcus species.</title>
        <authorList>
            <person name="Mazhar S."/>
            <person name="Altermann E."/>
            <person name="Hill C."/>
            <person name="Mcauliffe O."/>
        </authorList>
    </citation>
    <scope>NUCLEOTIDE SEQUENCE [LARGE SCALE GENOMIC DNA]</scope>
    <source>
        <strain evidence="8 9">CCM4809</strain>
    </source>
</reference>
<dbReference type="AlphaFoldDB" id="A0A4R6BPG7"/>
<organism evidence="8 9">
    <name type="scientific">Macrococcus hajekii</name>
    <dbReference type="NCBI Taxonomy" id="198482"/>
    <lineage>
        <taxon>Bacteria</taxon>
        <taxon>Bacillati</taxon>
        <taxon>Bacillota</taxon>
        <taxon>Bacilli</taxon>
        <taxon>Bacillales</taxon>
        <taxon>Staphylococcaceae</taxon>
        <taxon>Macrococcus</taxon>
    </lineage>
</organism>
<keyword evidence="1 5" id="KW-1003">Cell membrane</keyword>
<dbReference type="GO" id="GO:0032153">
    <property type="term" value="C:cell division site"/>
    <property type="evidence" value="ECO:0007669"/>
    <property type="project" value="UniProtKB-UniRule"/>
</dbReference>
<dbReference type="InterPro" id="IPR050696">
    <property type="entry name" value="FtsA/MreB"/>
</dbReference>
<dbReference type="FunFam" id="3.30.420.40:FF:000196">
    <property type="entry name" value="Cell division protein FtsA"/>
    <property type="match status" value="1"/>
</dbReference>
<dbReference type="GO" id="GO:0043093">
    <property type="term" value="P:FtsZ-dependent cytokinesis"/>
    <property type="evidence" value="ECO:0007669"/>
    <property type="project" value="UniProtKB-UniRule"/>
</dbReference>
<keyword evidence="9" id="KW-1185">Reference proteome</keyword>
<dbReference type="Proteomes" id="UP000295328">
    <property type="component" value="Unassembled WGS sequence"/>
</dbReference>
<dbReference type="GO" id="GO:0009898">
    <property type="term" value="C:cytoplasmic side of plasma membrane"/>
    <property type="evidence" value="ECO:0007669"/>
    <property type="project" value="UniProtKB-UniRule"/>
</dbReference>
<sequence length="453" mass="50509">MEEHYYVAIDIGSASVKVVVGEKFHNGINVIGTGQTFTDGIKRGVIDDFDVAKQAITEAIKKAQIASGIEIKEVFVKMPVIHTEIIDIDNVTQFGGESTEITGQHIEDVLDSIREKNTTQNLEIIGVYPKVFIVDDIHEVSDPKEMVATQSLAVEAGVVTINRSLLVNTLKCVEACGVEVLDVFSDAYNYTHILTPTEVELDACVIDIGDQLTQVAFYERGALFDADSIPVAGAQITSDVAQALNTSYDKAERIKEQYGHAFYDNASEQDIFHVMQNDSEKEASFNQKELSDFIEARVEEIYEEVFELLQEMGIDKVNGGFIITGGTANMLGIKDLLQDMVNEKVRVHIPTQMGIRKPEFSSAIATISSGINFDELLDYVTINNHETPVEDQYTVSEEKPKQNKFDGFFKRKNQVDIEPGEKIIVESDDSHEEKNENAEQPGMMKRIMKSLFE</sequence>
<dbReference type="Gene3D" id="3.30.420.40">
    <property type="match status" value="2"/>
</dbReference>
<evidence type="ECO:0000256" key="2">
    <source>
        <dbReference type="ARBA" id="ARBA00022618"/>
    </source>
</evidence>
<keyword evidence="3 5" id="KW-0472">Membrane</keyword>
<dbReference type="PANTHER" id="PTHR32432">
    <property type="entry name" value="CELL DIVISION PROTEIN FTSA-RELATED"/>
    <property type="match status" value="1"/>
</dbReference>
<dbReference type="Pfam" id="PF02491">
    <property type="entry name" value="SHS2_FTSA"/>
    <property type="match status" value="1"/>
</dbReference>
<dbReference type="InterPro" id="IPR043129">
    <property type="entry name" value="ATPase_NBD"/>
</dbReference>
<evidence type="ECO:0000256" key="4">
    <source>
        <dbReference type="ARBA" id="ARBA00023306"/>
    </source>
</evidence>
<evidence type="ECO:0000259" key="7">
    <source>
        <dbReference type="SMART" id="SM00842"/>
    </source>
</evidence>
<dbReference type="Pfam" id="PF14450">
    <property type="entry name" value="FtsA"/>
    <property type="match status" value="1"/>
</dbReference>
<dbReference type="CDD" id="cd24048">
    <property type="entry name" value="ASKHA_NBD_FtsA"/>
    <property type="match status" value="1"/>
</dbReference>
<comment type="caution">
    <text evidence="8">The sequence shown here is derived from an EMBL/GenBank/DDBJ whole genome shotgun (WGS) entry which is preliminary data.</text>
</comment>
<comment type="similarity">
    <text evidence="5 6">Belongs to the FtsA/MreB family.</text>
</comment>
<dbReference type="OrthoDB" id="9768127at2"/>
<dbReference type="EMBL" id="SCWE01000001">
    <property type="protein sequence ID" value="TDM03577.1"/>
    <property type="molecule type" value="Genomic_DNA"/>
</dbReference>
<evidence type="ECO:0000313" key="8">
    <source>
        <dbReference type="EMBL" id="TDM03577.1"/>
    </source>
</evidence>